<dbReference type="SMART" id="SM00052">
    <property type="entry name" value="EAL"/>
    <property type="match status" value="1"/>
</dbReference>
<dbReference type="InterPro" id="IPR001633">
    <property type="entry name" value="EAL_dom"/>
</dbReference>
<proteinExistence type="predicted"/>
<organism evidence="2 3">
    <name type="scientific">Friedmanniella luteola</name>
    <dbReference type="NCBI Taxonomy" id="546871"/>
    <lineage>
        <taxon>Bacteria</taxon>
        <taxon>Bacillati</taxon>
        <taxon>Actinomycetota</taxon>
        <taxon>Actinomycetes</taxon>
        <taxon>Propionibacteriales</taxon>
        <taxon>Nocardioidaceae</taxon>
        <taxon>Friedmanniella</taxon>
    </lineage>
</organism>
<evidence type="ECO:0000313" key="2">
    <source>
        <dbReference type="EMBL" id="SDS35046.1"/>
    </source>
</evidence>
<dbReference type="InterPro" id="IPR035919">
    <property type="entry name" value="EAL_sf"/>
</dbReference>
<dbReference type="Pfam" id="PF00563">
    <property type="entry name" value="EAL"/>
    <property type="match status" value="1"/>
</dbReference>
<dbReference type="AlphaFoldDB" id="A0A1H1RHL9"/>
<dbReference type="SUPFAM" id="SSF141868">
    <property type="entry name" value="EAL domain-like"/>
    <property type="match status" value="1"/>
</dbReference>
<dbReference type="CDD" id="cd01948">
    <property type="entry name" value="EAL"/>
    <property type="match status" value="1"/>
</dbReference>
<reference evidence="2 3" key="1">
    <citation type="submission" date="2016-10" db="EMBL/GenBank/DDBJ databases">
        <authorList>
            <person name="de Groot N.N."/>
        </authorList>
    </citation>
    <scope>NUCLEOTIDE SEQUENCE [LARGE SCALE GENOMIC DNA]</scope>
    <source>
        <strain evidence="2 3">DSM 21741</strain>
    </source>
</reference>
<name>A0A1H1RHL9_9ACTN</name>
<keyword evidence="3" id="KW-1185">Reference proteome</keyword>
<dbReference type="PROSITE" id="PS50883">
    <property type="entry name" value="EAL"/>
    <property type="match status" value="1"/>
</dbReference>
<dbReference type="STRING" id="546871.SAMN04488543_1559"/>
<dbReference type="RefSeq" id="WP_197677228.1">
    <property type="nucleotide sequence ID" value="NZ_LT629749.1"/>
</dbReference>
<dbReference type="EMBL" id="LT629749">
    <property type="protein sequence ID" value="SDS35046.1"/>
    <property type="molecule type" value="Genomic_DNA"/>
</dbReference>
<accession>A0A1H1RHL9</accession>
<dbReference type="PANTHER" id="PTHR33121">
    <property type="entry name" value="CYCLIC DI-GMP PHOSPHODIESTERASE PDEF"/>
    <property type="match status" value="1"/>
</dbReference>
<dbReference type="InterPro" id="IPR050706">
    <property type="entry name" value="Cyclic-di-GMP_PDE-like"/>
</dbReference>
<protein>
    <submittedName>
        <fullName evidence="2">EAL domain, c-di-GMP-specific phosphodiesterase class I (Or its enzymatically inactive variant)</fullName>
    </submittedName>
</protein>
<evidence type="ECO:0000259" key="1">
    <source>
        <dbReference type="PROSITE" id="PS50883"/>
    </source>
</evidence>
<dbReference type="PANTHER" id="PTHR33121:SF76">
    <property type="entry name" value="SIGNALING PROTEIN"/>
    <property type="match status" value="1"/>
</dbReference>
<dbReference type="Gene3D" id="3.20.20.450">
    <property type="entry name" value="EAL domain"/>
    <property type="match status" value="1"/>
</dbReference>
<feature type="domain" description="EAL" evidence="1">
    <location>
        <begin position="11"/>
        <end position="264"/>
    </location>
</feature>
<evidence type="ECO:0000313" key="3">
    <source>
        <dbReference type="Proteomes" id="UP000199092"/>
    </source>
</evidence>
<sequence>MTIPTSYPARPSATAVTIDAVLTEHRLRTVWQPIVALEDRSVVAYEALTRGPAGTELEGPIALFDAARAAGRLGELDRACRSAALTAALEQGLFAPLHLFVNVEPEVLDSAPATELAALAHANPRLLVVLEITERALAARPAELLSTVSRVRELGWRVALDDVGANPAALAFMEILRPDVVKLDLRLVQDRPSRAIAEIMNAVNAYAERSGALLLAEGIETEPTARPPPLSEPGWVRACSSAAQLPTRKPAPAHIPAPLRLPSPPIEIRSHLSDSPFAALPIGTALRIAPKKLLIELSKQLEREALRPGPHR</sequence>
<dbReference type="GO" id="GO:0071111">
    <property type="term" value="F:cyclic-guanylate-specific phosphodiesterase activity"/>
    <property type="evidence" value="ECO:0007669"/>
    <property type="project" value="InterPro"/>
</dbReference>
<dbReference type="Proteomes" id="UP000199092">
    <property type="component" value="Chromosome I"/>
</dbReference>
<gene>
    <name evidence="2" type="ORF">SAMN04488543_1559</name>
</gene>